<sequence>TASQTINQQKQSINQNTNKILRKRKQPQPLSKQPTKHHHNYWAQWYTSFHHKALNGHKGTPVSTTKRSKASKVHKIIFKYTIIV</sequence>
<comment type="caution">
    <text evidence="2">The sequence shown here is derived from an EMBL/GenBank/DDBJ whole genome shotgun (WGS) entry which is preliminary data.</text>
</comment>
<evidence type="ECO:0000313" key="3">
    <source>
        <dbReference type="Proteomes" id="UP001320159"/>
    </source>
</evidence>
<keyword evidence="3" id="KW-1185">Reference proteome</keyword>
<evidence type="ECO:0000313" key="2">
    <source>
        <dbReference type="EMBL" id="MCD1296292.1"/>
    </source>
</evidence>
<dbReference type="AlphaFoldDB" id="A0AAP2W7C9"/>
<proteinExistence type="predicted"/>
<organism evidence="2 3">
    <name type="scientific">Methanooceanicella nereidis</name>
    <dbReference type="NCBI Taxonomy" id="2052831"/>
    <lineage>
        <taxon>Archaea</taxon>
        <taxon>Methanobacteriati</taxon>
        <taxon>Methanobacteriota</taxon>
        <taxon>Stenosarchaea group</taxon>
        <taxon>Methanomicrobia</taxon>
        <taxon>Methanocellales</taxon>
        <taxon>Methanocellaceae</taxon>
        <taxon>Methanooceanicella</taxon>
    </lineage>
</organism>
<reference evidence="2 3" key="1">
    <citation type="submission" date="2017-11" db="EMBL/GenBank/DDBJ databases">
        <title>Isolation and Characterization of Family Methanocellaceae Species from Potential Methane Hydrate Area Offshore Southwestern Taiwan.</title>
        <authorList>
            <person name="Zhang W.-L."/>
            <person name="Chen W.-C."/>
            <person name="Lai M.-C."/>
            <person name="Chen S.-C."/>
        </authorList>
    </citation>
    <scope>NUCLEOTIDE SEQUENCE [LARGE SCALE GENOMIC DNA]</scope>
    <source>
        <strain evidence="2 3">CWC-04</strain>
    </source>
</reference>
<feature type="non-terminal residue" evidence="2">
    <location>
        <position position="1"/>
    </location>
</feature>
<evidence type="ECO:0000256" key="1">
    <source>
        <dbReference type="SAM" id="MobiDB-lite"/>
    </source>
</evidence>
<protein>
    <submittedName>
        <fullName evidence="2">Uncharacterized protein</fullName>
    </submittedName>
</protein>
<feature type="compositionally biased region" description="Polar residues" evidence="1">
    <location>
        <begin position="1"/>
        <end position="19"/>
    </location>
</feature>
<accession>A0AAP2W7C9</accession>
<gene>
    <name evidence="2" type="ORF">CUJ83_14915</name>
</gene>
<name>A0AAP2W7C9_9EURY</name>
<dbReference type="EMBL" id="PGCK01000017">
    <property type="protein sequence ID" value="MCD1296292.1"/>
    <property type="molecule type" value="Genomic_DNA"/>
</dbReference>
<feature type="region of interest" description="Disordered" evidence="1">
    <location>
        <begin position="1"/>
        <end position="37"/>
    </location>
</feature>
<dbReference type="Proteomes" id="UP001320159">
    <property type="component" value="Unassembled WGS sequence"/>
</dbReference>